<feature type="region of interest" description="Disordered" evidence="1">
    <location>
        <begin position="148"/>
        <end position="167"/>
    </location>
</feature>
<feature type="region of interest" description="Disordered" evidence="1">
    <location>
        <begin position="93"/>
        <end position="140"/>
    </location>
</feature>
<dbReference type="EMBL" id="JARVKM010000034">
    <property type="protein sequence ID" value="KAK9775460.1"/>
    <property type="molecule type" value="Genomic_DNA"/>
</dbReference>
<feature type="compositionally biased region" description="Polar residues" evidence="1">
    <location>
        <begin position="128"/>
        <end position="140"/>
    </location>
</feature>
<accession>A0ABR2XP49</accession>
<feature type="compositionally biased region" description="Low complexity" evidence="1">
    <location>
        <begin position="693"/>
        <end position="707"/>
    </location>
</feature>
<keyword evidence="3" id="KW-1185">Reference proteome</keyword>
<feature type="region of interest" description="Disordered" evidence="1">
    <location>
        <begin position="1"/>
        <end position="21"/>
    </location>
</feature>
<comment type="caution">
    <text evidence="2">The sequence shown here is derived from an EMBL/GenBank/DDBJ whole genome shotgun (WGS) entry which is preliminary data.</text>
</comment>
<evidence type="ECO:0000313" key="3">
    <source>
        <dbReference type="Proteomes" id="UP001465668"/>
    </source>
</evidence>
<feature type="region of interest" description="Disordered" evidence="1">
    <location>
        <begin position="585"/>
        <end position="720"/>
    </location>
</feature>
<reference evidence="2 3" key="1">
    <citation type="submission" date="2024-02" db="EMBL/GenBank/DDBJ databases">
        <title>First draft genome assembly of two strains of Seiridium cardinale.</title>
        <authorList>
            <person name="Emiliani G."/>
            <person name="Scali E."/>
        </authorList>
    </citation>
    <scope>NUCLEOTIDE SEQUENCE [LARGE SCALE GENOMIC DNA]</scope>
    <source>
        <strain evidence="2 3">BM-138-000479</strain>
    </source>
</reference>
<gene>
    <name evidence="2" type="ORF">SCAR479_07849</name>
</gene>
<evidence type="ECO:0000313" key="2">
    <source>
        <dbReference type="EMBL" id="KAK9775460.1"/>
    </source>
</evidence>
<feature type="region of interest" description="Disordered" evidence="1">
    <location>
        <begin position="514"/>
        <end position="559"/>
    </location>
</feature>
<feature type="compositionally biased region" description="Polar residues" evidence="1">
    <location>
        <begin position="648"/>
        <end position="660"/>
    </location>
</feature>
<evidence type="ECO:0000256" key="1">
    <source>
        <dbReference type="SAM" id="MobiDB-lite"/>
    </source>
</evidence>
<proteinExistence type="predicted"/>
<feature type="compositionally biased region" description="Basic and acidic residues" evidence="1">
    <location>
        <begin position="538"/>
        <end position="549"/>
    </location>
</feature>
<sequence length="720" mass="78492">MAAAIRAMPGPASSPPASLTSDLLDSARLPRRLFRIHKKQQELLDKADSWAQHLSRQPKPGVSLPTEILENLRNFHRLQNKLATIQDLEIPTEGRRHSVDEDEHLEPASSCPAEVESDDGEKAAETDISWSPSPIRNNRSGLLQARPLSQSLSPSPHPQLDDGVPEQQPFMSQVPARSPLQPTMEAINVQRKPAFNDFPSSSLGADAELEVVAPGALTKEYTAVNKIAELNPTPPSAQIQVPCTFDADSSALEKPCKDLASIHKVQERVRSNPKTVAARLLPLLQATGHASDIPDSQSSVDSRSSIIPATNFARHHRSPVKPLRTQLIKSTVEETPRAVRRAAVESSTDELRAWPEPMVALIHDPPRNCTPEYQPRSPQLGFSSPNTRHSPALANVVSGRRSTPAATSPFMRYCIAYPSYKGSVRDFVSACLCIRKRRLATYQYDDFIRAWLEGYVPYVEGSEEDTLVAIDWYMETAEEIPLLFQAKVVTKANLKSILELHADEVASIRQHGLENENQAKALPPISAKPDSEGLEQDQDSHSTRSREQDPGNVVTRHGAGTSEDFAVSHTRGQLQHPLAHTSFVSEKETQAGHAEPTPNASGHGGKRRADADIAQPVSKRTSLGLKPSSESGEVGRHSVPPGSAILPATSQSPISTGPSSKSKKVHRGHKKTLNPKSFRKFLVKRKEMNSDNISIASSAPVSATPASGQKGPGHQRPKDS</sequence>
<organism evidence="2 3">
    <name type="scientific">Seiridium cardinale</name>
    <dbReference type="NCBI Taxonomy" id="138064"/>
    <lineage>
        <taxon>Eukaryota</taxon>
        <taxon>Fungi</taxon>
        <taxon>Dikarya</taxon>
        <taxon>Ascomycota</taxon>
        <taxon>Pezizomycotina</taxon>
        <taxon>Sordariomycetes</taxon>
        <taxon>Xylariomycetidae</taxon>
        <taxon>Amphisphaeriales</taxon>
        <taxon>Sporocadaceae</taxon>
        <taxon>Seiridium</taxon>
    </lineage>
</organism>
<protein>
    <submittedName>
        <fullName evidence="2">Uncharacterized protein</fullName>
    </submittedName>
</protein>
<dbReference type="Proteomes" id="UP001465668">
    <property type="component" value="Unassembled WGS sequence"/>
</dbReference>
<name>A0ABR2XP49_9PEZI</name>
<feature type="compositionally biased region" description="Basic residues" evidence="1">
    <location>
        <begin position="661"/>
        <end position="683"/>
    </location>
</feature>